<evidence type="ECO:0000313" key="8">
    <source>
        <dbReference type="EMBL" id="RFM33827.1"/>
    </source>
</evidence>
<evidence type="ECO:0000256" key="5">
    <source>
        <dbReference type="ARBA" id="ARBA00023237"/>
    </source>
</evidence>
<sequence length="473" mass="54025">MKKYIVIFLLSFLVLGCKKYLDITPTGQIVVETTEDFYNLVSYPGRGYPINNFQYLVDDQWIRENAVIGVAKNIDIINVTFDTSVSRVDYMSASTLYNRTYTYINRWNMIVTLVDESNGDENTRKIAKAEAKVLRAYDHFILVNTFAKIYNPATAATDGGICIMDKYDLEAKPVKATVAEVYDFIEKNLDEAIPYLQQTPKDVYHPSLAFAWAFKAKVLLFKREYEKAKAAALQALTYNNSLFDMVAYSNQGGPSVLAMPAGSNPETLSYMYMTSYNETNFGYSYKISGELKTLFGLHDARYNLFFDSTNKTYLDIGAHTAYWKVKYTAFFYPTVGIQVPEVYLTLAECYARTGDLSSAMDIVNNLRSKRITDAAEAKLENPGNTVDVVKYIISERRKELLFGFNRFWDLKRYNTEPEYAKTITRTFPLVSTAVPHQTYTLPPDSRLYVIPFAQDVLKKNPNLTINTNETLPW</sequence>
<dbReference type="InterPro" id="IPR011990">
    <property type="entry name" value="TPR-like_helical_dom_sf"/>
</dbReference>
<dbReference type="SUPFAM" id="SSF48452">
    <property type="entry name" value="TPR-like"/>
    <property type="match status" value="1"/>
</dbReference>
<evidence type="ECO:0000313" key="9">
    <source>
        <dbReference type="Proteomes" id="UP000261174"/>
    </source>
</evidence>
<comment type="caution">
    <text evidence="8">The sequence shown here is derived from an EMBL/GenBank/DDBJ whole genome shotgun (WGS) entry which is preliminary data.</text>
</comment>
<accession>A0A3E1P0W5</accession>
<keyword evidence="3" id="KW-0732">Signal</keyword>
<evidence type="ECO:0000256" key="4">
    <source>
        <dbReference type="ARBA" id="ARBA00023136"/>
    </source>
</evidence>
<dbReference type="GO" id="GO:0009279">
    <property type="term" value="C:cell outer membrane"/>
    <property type="evidence" value="ECO:0007669"/>
    <property type="project" value="UniProtKB-SubCell"/>
</dbReference>
<dbReference type="InterPro" id="IPR033985">
    <property type="entry name" value="SusD-like_N"/>
</dbReference>
<comment type="similarity">
    <text evidence="2">Belongs to the SusD family.</text>
</comment>
<dbReference type="Proteomes" id="UP000261174">
    <property type="component" value="Unassembled WGS sequence"/>
</dbReference>
<dbReference type="AlphaFoldDB" id="A0A3E1P0W5"/>
<reference evidence="8 9" key="1">
    <citation type="submission" date="2018-08" db="EMBL/GenBank/DDBJ databases">
        <title>Chitinophaga sp. K20C18050901, a novel bacterium isolated from forest soil.</title>
        <authorList>
            <person name="Wang C."/>
        </authorList>
    </citation>
    <scope>NUCLEOTIDE SEQUENCE [LARGE SCALE GENOMIC DNA]</scope>
    <source>
        <strain evidence="8 9">K20C18050901</strain>
    </source>
</reference>
<dbReference type="RefSeq" id="WP_116854745.1">
    <property type="nucleotide sequence ID" value="NZ_QTJV01000006.1"/>
</dbReference>
<name>A0A3E1P0W5_9BACT</name>
<organism evidence="8 9">
    <name type="scientific">Chitinophaga silvisoli</name>
    <dbReference type="NCBI Taxonomy" id="2291814"/>
    <lineage>
        <taxon>Bacteria</taxon>
        <taxon>Pseudomonadati</taxon>
        <taxon>Bacteroidota</taxon>
        <taxon>Chitinophagia</taxon>
        <taxon>Chitinophagales</taxon>
        <taxon>Chitinophagaceae</taxon>
        <taxon>Chitinophaga</taxon>
    </lineage>
</organism>
<dbReference type="Gene3D" id="1.25.40.390">
    <property type="match status" value="1"/>
</dbReference>
<evidence type="ECO:0000259" key="7">
    <source>
        <dbReference type="Pfam" id="PF14322"/>
    </source>
</evidence>
<feature type="domain" description="RagB/SusD" evidence="6">
    <location>
        <begin position="341"/>
        <end position="466"/>
    </location>
</feature>
<evidence type="ECO:0000259" key="6">
    <source>
        <dbReference type="Pfam" id="PF07980"/>
    </source>
</evidence>
<dbReference type="EMBL" id="QTJV01000006">
    <property type="protein sequence ID" value="RFM33827.1"/>
    <property type="molecule type" value="Genomic_DNA"/>
</dbReference>
<evidence type="ECO:0000256" key="3">
    <source>
        <dbReference type="ARBA" id="ARBA00022729"/>
    </source>
</evidence>
<dbReference type="Pfam" id="PF07980">
    <property type="entry name" value="SusD_RagB"/>
    <property type="match status" value="1"/>
</dbReference>
<gene>
    <name evidence="8" type="ORF">DXN04_17880</name>
</gene>
<comment type="subcellular location">
    <subcellularLocation>
        <location evidence="1">Cell outer membrane</location>
    </subcellularLocation>
</comment>
<evidence type="ECO:0000256" key="2">
    <source>
        <dbReference type="ARBA" id="ARBA00006275"/>
    </source>
</evidence>
<protein>
    <submittedName>
        <fullName evidence="8">RagB/SusD family nutrient uptake outer membrane protein</fullName>
    </submittedName>
</protein>
<keyword evidence="4" id="KW-0472">Membrane</keyword>
<dbReference type="InterPro" id="IPR012944">
    <property type="entry name" value="SusD_RagB_dom"/>
</dbReference>
<feature type="domain" description="SusD-like N-terminal" evidence="7">
    <location>
        <begin position="89"/>
        <end position="220"/>
    </location>
</feature>
<keyword evidence="5" id="KW-0998">Cell outer membrane</keyword>
<dbReference type="Pfam" id="PF14322">
    <property type="entry name" value="SusD-like_3"/>
    <property type="match status" value="1"/>
</dbReference>
<proteinExistence type="inferred from homology"/>
<evidence type="ECO:0000256" key="1">
    <source>
        <dbReference type="ARBA" id="ARBA00004442"/>
    </source>
</evidence>
<dbReference type="OrthoDB" id="697229at2"/>
<keyword evidence="9" id="KW-1185">Reference proteome</keyword>